<keyword evidence="3" id="KW-1185">Reference proteome</keyword>
<evidence type="ECO:0000256" key="1">
    <source>
        <dbReference type="SAM" id="MobiDB-lite"/>
    </source>
</evidence>
<evidence type="ECO:0000313" key="3">
    <source>
        <dbReference type="Proteomes" id="UP001054837"/>
    </source>
</evidence>
<accession>A0AAV4X3G7</accession>
<reference evidence="2 3" key="1">
    <citation type="submission" date="2021-06" db="EMBL/GenBank/DDBJ databases">
        <title>Caerostris darwini draft genome.</title>
        <authorList>
            <person name="Kono N."/>
            <person name="Arakawa K."/>
        </authorList>
    </citation>
    <scope>NUCLEOTIDE SEQUENCE [LARGE SCALE GENOMIC DNA]</scope>
</reference>
<gene>
    <name evidence="2" type="ORF">CDAR_80491</name>
</gene>
<name>A0AAV4X3G7_9ARAC</name>
<feature type="region of interest" description="Disordered" evidence="1">
    <location>
        <begin position="10"/>
        <end position="30"/>
    </location>
</feature>
<organism evidence="2 3">
    <name type="scientific">Caerostris darwini</name>
    <dbReference type="NCBI Taxonomy" id="1538125"/>
    <lineage>
        <taxon>Eukaryota</taxon>
        <taxon>Metazoa</taxon>
        <taxon>Ecdysozoa</taxon>
        <taxon>Arthropoda</taxon>
        <taxon>Chelicerata</taxon>
        <taxon>Arachnida</taxon>
        <taxon>Araneae</taxon>
        <taxon>Araneomorphae</taxon>
        <taxon>Entelegynae</taxon>
        <taxon>Araneoidea</taxon>
        <taxon>Araneidae</taxon>
        <taxon>Caerostris</taxon>
    </lineage>
</organism>
<dbReference type="AlphaFoldDB" id="A0AAV4X3G7"/>
<dbReference type="Proteomes" id="UP001054837">
    <property type="component" value="Unassembled WGS sequence"/>
</dbReference>
<comment type="caution">
    <text evidence="2">The sequence shown here is derived from an EMBL/GenBank/DDBJ whole genome shotgun (WGS) entry which is preliminary data.</text>
</comment>
<protein>
    <submittedName>
        <fullName evidence="2">Uncharacterized protein</fullName>
    </submittedName>
</protein>
<proteinExistence type="predicted"/>
<dbReference type="EMBL" id="BPLQ01015479">
    <property type="protein sequence ID" value="GIY88324.1"/>
    <property type="molecule type" value="Genomic_DNA"/>
</dbReference>
<evidence type="ECO:0000313" key="2">
    <source>
        <dbReference type="EMBL" id="GIY88324.1"/>
    </source>
</evidence>
<sequence>MTSLPLLIQAKETLGGGRQPPQRGALKRGRDLTIYLNEGPDNGYRTSRSAGTSSIEKSMKKLVNRYSLWDLAMGQDLTHSIPRFLLGQMDRSQS</sequence>